<dbReference type="InterPro" id="IPR029016">
    <property type="entry name" value="GAF-like_dom_sf"/>
</dbReference>
<dbReference type="InterPro" id="IPR052016">
    <property type="entry name" value="Bact_Sigma-Reg"/>
</dbReference>
<protein>
    <submittedName>
        <fullName evidence="3">Serine/threonine-protein phosphatase</fullName>
    </submittedName>
</protein>
<evidence type="ECO:0000313" key="4">
    <source>
        <dbReference type="Proteomes" id="UP000469545"/>
    </source>
</evidence>
<dbReference type="Gene3D" id="3.30.450.40">
    <property type="match status" value="1"/>
</dbReference>
<dbReference type="RefSeq" id="WP_164138221.1">
    <property type="nucleotide sequence ID" value="NZ_JAAGMB010000005.1"/>
</dbReference>
<organism evidence="3 4">
    <name type="scientific">Streptomyces coelicoflavus</name>
    <dbReference type="NCBI Taxonomy" id="285562"/>
    <lineage>
        <taxon>Bacteria</taxon>
        <taxon>Bacillati</taxon>
        <taxon>Actinomycetota</taxon>
        <taxon>Actinomycetes</taxon>
        <taxon>Kitasatosporales</taxon>
        <taxon>Streptomycetaceae</taxon>
        <taxon>Streptomyces</taxon>
    </lineage>
</organism>
<keyword evidence="1" id="KW-0378">Hydrolase</keyword>
<dbReference type="Proteomes" id="UP000469545">
    <property type="component" value="Unassembled WGS sequence"/>
</dbReference>
<proteinExistence type="predicted"/>
<dbReference type="InterPro" id="IPR036457">
    <property type="entry name" value="PPM-type-like_dom_sf"/>
</dbReference>
<gene>
    <name evidence="3" type="ORF">G3I46_01115</name>
</gene>
<evidence type="ECO:0000259" key="2">
    <source>
        <dbReference type="SMART" id="SM00331"/>
    </source>
</evidence>
<evidence type="ECO:0000256" key="1">
    <source>
        <dbReference type="ARBA" id="ARBA00022801"/>
    </source>
</evidence>
<keyword evidence="4" id="KW-1185">Reference proteome</keyword>
<dbReference type="PANTHER" id="PTHR43156:SF2">
    <property type="entry name" value="STAGE II SPORULATION PROTEIN E"/>
    <property type="match status" value="1"/>
</dbReference>
<accession>A0A6N9UEK5</accession>
<dbReference type="PANTHER" id="PTHR43156">
    <property type="entry name" value="STAGE II SPORULATION PROTEIN E-RELATED"/>
    <property type="match status" value="1"/>
</dbReference>
<reference evidence="3 4" key="1">
    <citation type="submission" date="2020-01" db="EMBL/GenBank/DDBJ databases">
        <title>Insect and environment-associated Actinomycetes.</title>
        <authorList>
            <person name="Currrie C."/>
            <person name="Chevrette M."/>
            <person name="Carlson C."/>
            <person name="Stubbendieck R."/>
            <person name="Wendt-Pienkowski E."/>
        </authorList>
    </citation>
    <scope>NUCLEOTIDE SEQUENCE [LARGE SCALE GENOMIC DNA]</scope>
    <source>
        <strain evidence="3 4">SID14172</strain>
    </source>
</reference>
<dbReference type="SUPFAM" id="SSF81606">
    <property type="entry name" value="PP2C-like"/>
    <property type="match status" value="1"/>
</dbReference>
<dbReference type="Pfam" id="PF07228">
    <property type="entry name" value="SpoIIE"/>
    <property type="match status" value="1"/>
</dbReference>
<dbReference type="InterPro" id="IPR001932">
    <property type="entry name" value="PPM-type_phosphatase-like_dom"/>
</dbReference>
<comment type="caution">
    <text evidence="3">The sequence shown here is derived from an EMBL/GenBank/DDBJ whole genome shotgun (WGS) entry which is preliminary data.</text>
</comment>
<dbReference type="Gene3D" id="3.60.40.10">
    <property type="entry name" value="PPM-type phosphatase domain"/>
    <property type="match status" value="1"/>
</dbReference>
<dbReference type="SMART" id="SM00331">
    <property type="entry name" value="PP2C_SIG"/>
    <property type="match status" value="1"/>
</dbReference>
<dbReference type="SUPFAM" id="SSF55781">
    <property type="entry name" value="GAF domain-like"/>
    <property type="match status" value="1"/>
</dbReference>
<feature type="domain" description="PPM-type phosphatase" evidence="2">
    <location>
        <begin position="168"/>
        <end position="385"/>
    </location>
</feature>
<sequence length="400" mass="43755">MQRSLLRAGHLATFEQMPLLVARHAETVGLHRARIYVSDLQGDVLREVTGSGPDAGREGRQLRIMATVAGSAYTESRPITVRAVEQGRLRHWLPLLDGAERLGVLRVDTDHDDDAVLDAALDLASLVALLLASKRTNSDAFARLIRTTRMTVSAEMQWPVMPPRTFSNDRVTLAAAMEPAYAAAGDAFDYGVAGDVTYLAILDAMGHDTGAGLTANLAMAAFRNQRRQDAALPEICAVIERLLITHYAHTRYATAILAELDMTTGVLTWVNCGHHPPVLVRGGRWTSDLPCSPSHPLGTDLGLPASVCDVQLEPGDRVLLYTDGITEARDADGQEFGRERFVDFVIRHQSDGLPVPETLRRLIRAVLDYHDGKLDDDATVLLCQWHGNIDHLPDPTYPPA</sequence>
<evidence type="ECO:0000313" key="3">
    <source>
        <dbReference type="EMBL" id="NEB15126.1"/>
    </source>
</evidence>
<dbReference type="GO" id="GO:0016791">
    <property type="term" value="F:phosphatase activity"/>
    <property type="evidence" value="ECO:0007669"/>
    <property type="project" value="TreeGrafter"/>
</dbReference>
<dbReference type="AlphaFoldDB" id="A0A6N9UEK5"/>
<name>A0A6N9UEK5_9ACTN</name>
<dbReference type="EMBL" id="JAAGMB010000005">
    <property type="protein sequence ID" value="NEB15126.1"/>
    <property type="molecule type" value="Genomic_DNA"/>
</dbReference>